<dbReference type="AlphaFoldDB" id="A0A8T8S896"/>
<proteinExistence type="predicted"/>
<gene>
    <name evidence="2" type="ORF">A4X13_0g9656</name>
</gene>
<evidence type="ECO:0000256" key="1">
    <source>
        <dbReference type="SAM" id="MobiDB-lite"/>
    </source>
</evidence>
<dbReference type="EMBL" id="LWDF02003066">
    <property type="protein sequence ID" value="KAE8235003.1"/>
    <property type="molecule type" value="Genomic_DNA"/>
</dbReference>
<dbReference type="Proteomes" id="UP000077521">
    <property type="component" value="Unassembled WGS sequence"/>
</dbReference>
<feature type="region of interest" description="Disordered" evidence="1">
    <location>
        <begin position="225"/>
        <end position="244"/>
    </location>
</feature>
<feature type="non-terminal residue" evidence="2">
    <location>
        <position position="1"/>
    </location>
</feature>
<reference evidence="2" key="2">
    <citation type="journal article" date="2019" name="IMA Fungus">
        <title>Genome sequencing and comparison of five Tilletia species to identify candidate genes for the detection of regulated species infecting wheat.</title>
        <authorList>
            <person name="Nguyen H.D.T."/>
            <person name="Sultana T."/>
            <person name="Kesanakurti P."/>
            <person name="Hambleton S."/>
        </authorList>
    </citation>
    <scope>NUCLEOTIDE SEQUENCE</scope>
    <source>
        <strain evidence="2">DAOMC 236416</strain>
    </source>
</reference>
<organism evidence="2 3">
    <name type="scientific">Tilletia indica</name>
    <dbReference type="NCBI Taxonomy" id="43049"/>
    <lineage>
        <taxon>Eukaryota</taxon>
        <taxon>Fungi</taxon>
        <taxon>Dikarya</taxon>
        <taxon>Basidiomycota</taxon>
        <taxon>Ustilaginomycotina</taxon>
        <taxon>Exobasidiomycetes</taxon>
        <taxon>Tilletiales</taxon>
        <taxon>Tilletiaceae</taxon>
        <taxon>Tilletia</taxon>
    </lineage>
</organism>
<protein>
    <submittedName>
        <fullName evidence="2">Uncharacterized protein</fullName>
    </submittedName>
</protein>
<reference evidence="2" key="1">
    <citation type="submission" date="2016-04" db="EMBL/GenBank/DDBJ databases">
        <authorList>
            <person name="Nguyen H.D."/>
            <person name="Samba Siva P."/>
            <person name="Cullis J."/>
            <person name="Levesque C.A."/>
            <person name="Hambleton S."/>
        </authorList>
    </citation>
    <scope>NUCLEOTIDE SEQUENCE</scope>
    <source>
        <strain evidence="2">DAOMC 236416</strain>
    </source>
</reference>
<comment type="caution">
    <text evidence="2">The sequence shown here is derived from an EMBL/GenBank/DDBJ whole genome shotgun (WGS) entry which is preliminary data.</text>
</comment>
<evidence type="ECO:0000313" key="2">
    <source>
        <dbReference type="EMBL" id="KAE8235003.1"/>
    </source>
</evidence>
<accession>A0A8T8S896</accession>
<evidence type="ECO:0000313" key="3">
    <source>
        <dbReference type="Proteomes" id="UP000077521"/>
    </source>
</evidence>
<sequence length="277" mass="30663">ILTLLHHGHQDTESLAVYLFSNIRSQSGRAHLQEADGGARIFRDVDRSLSLVAVALVVGRDLANVDHKILEPTIKHYGGYDPWLAIMGALDAADDQEDGDVPTVMRTFEARSAAIGIWTSLAQADLLTNAIRLRQLFNNIDGRRGIITIVGEWVQSATAFMAPLPRGETPMLQDFVNEANAFVQAAHKFAKRFNPRPATTKAFSHTVEKFSSPGGSVKKLRLLPPRHTRKHPEATPGRPAERRPAARLALPSDNYPKLQCDPAPWKTCRLFVMANQH</sequence>
<keyword evidence="3" id="KW-1185">Reference proteome</keyword>
<name>A0A8T8S896_9BASI</name>